<evidence type="ECO:0000256" key="7">
    <source>
        <dbReference type="ARBA" id="ARBA00025744"/>
    </source>
</evidence>
<keyword evidence="6" id="KW-0511">Multifunctional enzyme</keyword>
<dbReference type="GO" id="GO:0005737">
    <property type="term" value="C:cytoplasm"/>
    <property type="evidence" value="ECO:0007669"/>
    <property type="project" value="TreeGrafter"/>
</dbReference>
<evidence type="ECO:0000256" key="5">
    <source>
        <dbReference type="ARBA" id="ARBA00023002"/>
    </source>
</evidence>
<dbReference type="SUPFAM" id="SSF55347">
    <property type="entry name" value="Glyceraldehyde-3-phosphate dehydrogenase-like, C-terminal domain"/>
    <property type="match status" value="1"/>
</dbReference>
<accession>A0A8B7P0L3</accession>
<name>A0A8B7P0L3_HYAAZ</name>
<dbReference type="SUPFAM" id="SSF51735">
    <property type="entry name" value="NAD(P)-binding Rossmann-fold domains"/>
    <property type="match status" value="1"/>
</dbReference>
<evidence type="ECO:0000313" key="10">
    <source>
        <dbReference type="Proteomes" id="UP000694843"/>
    </source>
</evidence>
<organism evidence="10 11">
    <name type="scientific">Hyalella azteca</name>
    <name type="common">Amphipod</name>
    <dbReference type="NCBI Taxonomy" id="294128"/>
    <lineage>
        <taxon>Eukaryota</taxon>
        <taxon>Metazoa</taxon>
        <taxon>Ecdysozoa</taxon>
        <taxon>Arthropoda</taxon>
        <taxon>Crustacea</taxon>
        <taxon>Multicrustacea</taxon>
        <taxon>Malacostraca</taxon>
        <taxon>Eumalacostraca</taxon>
        <taxon>Peracarida</taxon>
        <taxon>Amphipoda</taxon>
        <taxon>Senticaudata</taxon>
        <taxon>Talitrida</taxon>
        <taxon>Talitroidea</taxon>
        <taxon>Hyalellidae</taxon>
        <taxon>Hyalella</taxon>
    </lineage>
</organism>
<dbReference type="SMART" id="SM01002">
    <property type="entry name" value="AlaDh_PNT_C"/>
    <property type="match status" value="1"/>
</dbReference>
<dbReference type="GO" id="GO:0033512">
    <property type="term" value="P:L-lysine catabolic process to acetyl-CoA via saccharopine"/>
    <property type="evidence" value="ECO:0007669"/>
    <property type="project" value="UniProtKB-UniPathway"/>
</dbReference>
<dbReference type="PANTHER" id="PTHR11133">
    <property type="entry name" value="SACCHAROPINE DEHYDROGENASE"/>
    <property type="match status" value="1"/>
</dbReference>
<evidence type="ECO:0000259" key="8">
    <source>
        <dbReference type="SMART" id="SM01002"/>
    </source>
</evidence>
<dbReference type="CTD" id="34064"/>
<evidence type="ECO:0000259" key="9">
    <source>
        <dbReference type="SMART" id="SM01003"/>
    </source>
</evidence>
<dbReference type="GeneID" id="108675946"/>
<dbReference type="Proteomes" id="UP000694843">
    <property type="component" value="Unplaced"/>
</dbReference>
<dbReference type="Pfam" id="PF05222">
    <property type="entry name" value="AlaDh_PNT_N"/>
    <property type="match status" value="1"/>
</dbReference>
<dbReference type="InterPro" id="IPR005097">
    <property type="entry name" value="Sacchrp_dh_NADP-bd"/>
</dbReference>
<comment type="similarity">
    <text evidence="7">In the C-terminal section; belongs to the saccharopine dehydrogenase family.</text>
</comment>
<dbReference type="Pfam" id="PF03435">
    <property type="entry name" value="Sacchrp_dh_NADP"/>
    <property type="match status" value="1"/>
</dbReference>
<dbReference type="InterPro" id="IPR007886">
    <property type="entry name" value="AlaDH/PNT_N"/>
</dbReference>
<dbReference type="GO" id="GO:0019878">
    <property type="term" value="P:lysine biosynthetic process via aminoadipic acid"/>
    <property type="evidence" value="ECO:0007669"/>
    <property type="project" value="TreeGrafter"/>
</dbReference>
<keyword evidence="10" id="KW-1185">Reference proteome</keyword>
<evidence type="ECO:0000256" key="6">
    <source>
        <dbReference type="ARBA" id="ARBA00023268"/>
    </source>
</evidence>
<dbReference type="UniPathway" id="UPA00868">
    <property type="reaction ID" value="UER00835"/>
</dbReference>
<gene>
    <name evidence="11" type="primary">LOC108675946</name>
</gene>
<keyword evidence="4" id="KW-0521">NADP</keyword>
<dbReference type="InterPro" id="IPR036291">
    <property type="entry name" value="NAD(P)-bd_dom_sf"/>
</dbReference>
<dbReference type="KEGG" id="hazt:108675946"/>
<dbReference type="CDD" id="cd12189">
    <property type="entry name" value="LKR_SDH_like"/>
    <property type="match status" value="1"/>
</dbReference>
<proteinExistence type="inferred from homology"/>
<comment type="pathway">
    <text evidence="2">Amino-acid degradation; L-lysine degradation via saccharopine pathway; glutaryl-CoA from L-lysine: step 2/6.</text>
</comment>
<dbReference type="Gene3D" id="3.40.50.720">
    <property type="entry name" value="NAD(P)-binding Rossmann-like Domain"/>
    <property type="match status" value="2"/>
</dbReference>
<dbReference type="AlphaFoldDB" id="A0A8B7P0L3"/>
<evidence type="ECO:0000256" key="4">
    <source>
        <dbReference type="ARBA" id="ARBA00022857"/>
    </source>
</evidence>
<dbReference type="InterPro" id="IPR051168">
    <property type="entry name" value="AASS"/>
</dbReference>
<dbReference type="RefSeq" id="XP_018019495.1">
    <property type="nucleotide sequence ID" value="XM_018164006.2"/>
</dbReference>
<dbReference type="PANTHER" id="PTHR11133:SF22">
    <property type="entry name" value="ALPHA-AMINOADIPIC SEMIALDEHYDE SYNTHASE, MITOCHONDRIAL"/>
    <property type="match status" value="1"/>
</dbReference>
<keyword evidence="5" id="KW-0560">Oxidoreductase</keyword>
<comment type="pathway">
    <text evidence="1">Amino-acid degradation; L-lysine degradation via saccharopine pathway; glutaryl-CoA from L-lysine: step 1/6.</text>
</comment>
<feature type="domain" description="Alanine dehydrogenase/pyridine nucleotide transhydrogenase N-terminal" evidence="9">
    <location>
        <begin position="41"/>
        <end position="171"/>
    </location>
</feature>
<dbReference type="OMA" id="TPHVHDI"/>
<evidence type="ECO:0000256" key="3">
    <source>
        <dbReference type="ARBA" id="ARBA00005624"/>
    </source>
</evidence>
<evidence type="ECO:0000256" key="1">
    <source>
        <dbReference type="ARBA" id="ARBA00004682"/>
    </source>
</evidence>
<reference evidence="11" key="1">
    <citation type="submission" date="2025-08" db="UniProtKB">
        <authorList>
            <consortium name="RefSeq"/>
        </authorList>
    </citation>
    <scope>IDENTIFICATION</scope>
    <source>
        <tissue evidence="11">Whole organism</tissue>
    </source>
</reference>
<evidence type="ECO:0000313" key="11">
    <source>
        <dbReference type="RefSeq" id="XP_018019495.1"/>
    </source>
</evidence>
<dbReference type="SMART" id="SM01003">
    <property type="entry name" value="AlaDh_PNT_N"/>
    <property type="match status" value="1"/>
</dbReference>
<dbReference type="GO" id="GO:0004753">
    <property type="term" value="F:saccharopine dehydrogenase activity"/>
    <property type="evidence" value="ECO:0007669"/>
    <property type="project" value="TreeGrafter"/>
</dbReference>
<protein>
    <submittedName>
        <fullName evidence="11">Alpha-aminoadipic semialdehyde synthase, mitochondrial-like</fullName>
    </submittedName>
</protein>
<sequence length="909" mass="100508">MMYRLSPRALSAPLCRPCPALNRPSHRTQHEKASISGRVMAIRREDQSVWERRAPLAPQHVRKLVRQGVRVLVQPSNRRAYPTQMYQQAGAKIQEDIGEASVIMGVKQVPVDKIIPNKTYCFFSHTIKAQEANMALLDGLLEKNVRLIDYEKMVDESGQRVVAFGSFAGVAGMINILHGLGIRLLALGHHTPFMHIGPAHNYRNTEMARQVIRDAGYEISLNMMPRSIGPLTFVFTGTGNVSQGAQAIFQDLPHEYVTIKGLKKVAEKGWTNKVYGCEVSREDHLVNRNTGRFDAAEYEEHPDRYISTFSRNVAPYASVIVNGIYWDVNSPRLLTIPDAKFLLQPVYSPWLPSSEGAPPLPHRMLGICDISADPGGSIEFMTECTTIDNPFCLYDADQNEDRNSFKGPGVLVCSIDNMPTQLPRQSTDSFGSMLMPHVEDILHSDASKPFQEHQFTPAVESAVITSNGLLTPNFQYIADLRENRRRVCDGASALKDQADALASKYSAVTPVLLDIYDKPETLHQLIQGRDVVVSLLPYTMHPTVAQACIDHKVNLVTASYCSAGMAALHGAAESAGITVVNEMGLDPGIDHLLALECFDEVSRGGGKVESFTSYCGGLPAPEFSDNPLRYKFSWSPRGVLLNALADAKYMMNNKIVDIPTGGALLADHKPLDFIPGLSLEGFPNRDSTVYREKYGITDAHTVLRGTLRYRGYADFLSGLVQLRLLEEKPHPSLHPGGPDVTWRQLLCSLLGDLDPNMFYDNLKAIVTERVNGRDDIVAGMEQLGLLMDEIVTKHDTPLDTLSSYLAKKLAFEPGERDLVVLRHDIGIVWPSGTREKRGINLICYGDAHGYSAMAKTVGYPCAIATQMVLSGEIQKRGMVLPFTAEIFKPMLSRLAKEGIKATETIQFSS</sequence>
<feature type="domain" description="Alanine dehydrogenase/pyridine nucleotide transhydrogenase NAD(H)-binding" evidence="8">
    <location>
        <begin position="211"/>
        <end position="414"/>
    </location>
</feature>
<comment type="similarity">
    <text evidence="3">In the N-terminal section; belongs to the AlaDH/PNT family.</text>
</comment>
<dbReference type="OrthoDB" id="10059875at2759"/>
<dbReference type="Gene3D" id="1.10.1870.10">
    <property type="entry name" value="Domain 3, Saccharopine reductase"/>
    <property type="match status" value="1"/>
</dbReference>
<dbReference type="SUPFAM" id="SSF52283">
    <property type="entry name" value="Formate/glycerate dehydrogenase catalytic domain-like"/>
    <property type="match status" value="1"/>
</dbReference>
<dbReference type="FunFam" id="3.30.360.10:FF:000008">
    <property type="entry name" value="Alpha-aminoadipic semialdehyde synthase, mitochondrial"/>
    <property type="match status" value="1"/>
</dbReference>
<dbReference type="Pfam" id="PF16653">
    <property type="entry name" value="Sacchrp_dh_C"/>
    <property type="match status" value="1"/>
</dbReference>
<evidence type="ECO:0000256" key="2">
    <source>
        <dbReference type="ARBA" id="ARBA00004720"/>
    </source>
</evidence>
<dbReference type="FunFam" id="3.40.50.720:FF:000087">
    <property type="entry name" value="alpha-aminoadipic semialdehyde synthase, mitochondrial"/>
    <property type="match status" value="1"/>
</dbReference>
<dbReference type="InterPro" id="IPR007698">
    <property type="entry name" value="AlaDH/PNT_NAD(H)-bd"/>
</dbReference>
<dbReference type="Gene3D" id="3.30.360.10">
    <property type="entry name" value="Dihydrodipicolinate Reductase, domain 2"/>
    <property type="match status" value="1"/>
</dbReference>
<dbReference type="InterPro" id="IPR032095">
    <property type="entry name" value="Sacchrp_dh-like_C"/>
</dbReference>